<proteinExistence type="predicted"/>
<organism evidence="2 3">
    <name type="scientific">Legionella maceachernii</name>
    <dbReference type="NCBI Taxonomy" id="466"/>
    <lineage>
        <taxon>Bacteria</taxon>
        <taxon>Pseudomonadati</taxon>
        <taxon>Pseudomonadota</taxon>
        <taxon>Gammaproteobacteria</taxon>
        <taxon>Legionellales</taxon>
        <taxon>Legionellaceae</taxon>
        <taxon>Legionella</taxon>
    </lineage>
</organism>
<keyword evidence="3" id="KW-1185">Reference proteome</keyword>
<sequence length="437" mass="48793">MADLDVKKDLEAESTVEKKRVYNYYIRSLNDSGGLPSTNNFNDFEANRVKGVDGFAKIKAPGGGTIAEKLKATDPREAPLAKVKIETALEESDPYKAARKTFNTNLANLNTLLRSGKYTLCDAASYLLEAKNTAVSAIKAQQKQEKDNLDNLFQDDAFRNEMKMSLSCSDAQLNSIKTEMMSELAKSQNEELKKFEKSLQDNSNTLFKRAEQEWYRISFLGQRRGVSDKVKKEIDALHSNANQHGENLSIETGNKGSARLKNVNPKDLQTHITLTGKTLQAGEDGSLNTQFGRWFQTDADVYETITSMAEEMKARGCESITIRVNNSTDPKLAEEIGRKAYESAILAGFDPKKITILVNGDPKYKHDDKGKPEKTDLFKEYPQRLKFAQEKAIKIAANRDVALKDPANQANLKNELQKLRQEQEAAEQAAPANPQVP</sequence>
<dbReference type="PATRIC" id="fig|466.6.peg.761"/>
<name>A0A0W0WC10_9GAMM</name>
<evidence type="ECO:0000313" key="3">
    <source>
        <dbReference type="Proteomes" id="UP000054908"/>
    </source>
</evidence>
<evidence type="ECO:0000313" key="2">
    <source>
        <dbReference type="EMBL" id="KTD29885.1"/>
    </source>
</evidence>
<dbReference type="OrthoDB" id="5651348at2"/>
<dbReference type="RefSeq" id="WP_058451529.1">
    <property type="nucleotide sequence ID" value="NZ_CAAAIB010000003.1"/>
</dbReference>
<evidence type="ECO:0000256" key="1">
    <source>
        <dbReference type="SAM" id="MobiDB-lite"/>
    </source>
</evidence>
<accession>A0A0W0WC10</accession>
<reference evidence="2 3" key="1">
    <citation type="submission" date="2015-11" db="EMBL/GenBank/DDBJ databases">
        <title>Genomic analysis of 38 Legionella species identifies large and diverse effector repertoires.</title>
        <authorList>
            <person name="Burstein D."/>
            <person name="Amaro F."/>
            <person name="Zusman T."/>
            <person name="Lifshitz Z."/>
            <person name="Cohen O."/>
            <person name="Gilbert J.A."/>
            <person name="Pupko T."/>
            <person name="Shuman H.A."/>
            <person name="Segal G."/>
        </authorList>
    </citation>
    <scope>NUCLEOTIDE SEQUENCE [LARGE SCALE GENOMIC DNA]</scope>
    <source>
        <strain evidence="2 3">PX-1-G2-E2</strain>
    </source>
</reference>
<feature type="region of interest" description="Disordered" evidence="1">
    <location>
        <begin position="418"/>
        <end position="437"/>
    </location>
</feature>
<dbReference type="EMBL" id="LNYL01000020">
    <property type="protein sequence ID" value="KTD29885.1"/>
    <property type="molecule type" value="Genomic_DNA"/>
</dbReference>
<dbReference type="AlphaFoldDB" id="A0A0W0WC10"/>
<dbReference type="STRING" id="466.Lmac_0707"/>
<comment type="caution">
    <text evidence="2">The sequence shown here is derived from an EMBL/GenBank/DDBJ whole genome shotgun (WGS) entry which is preliminary data.</text>
</comment>
<dbReference type="Proteomes" id="UP000054908">
    <property type="component" value="Unassembled WGS sequence"/>
</dbReference>
<gene>
    <name evidence="2" type="ORF">Lmac_0707</name>
</gene>
<protein>
    <submittedName>
        <fullName evidence="2">Coiled coil domain-containing protein</fullName>
    </submittedName>
</protein>